<evidence type="ECO:0000313" key="5">
    <source>
        <dbReference type="EnsemblPlants" id="OB01G24370.1"/>
    </source>
</evidence>
<dbReference type="InterPro" id="IPR000668">
    <property type="entry name" value="Peptidase_C1A_C"/>
</dbReference>
<name>J3KZN1_ORYBR</name>
<keyword evidence="2" id="KW-0732">Signal</keyword>
<reference evidence="5" key="1">
    <citation type="journal article" date="2013" name="Nat. Commun.">
        <title>Whole-genome sequencing of Oryza brachyantha reveals mechanisms underlying Oryza genome evolution.</title>
        <authorList>
            <person name="Chen J."/>
            <person name="Huang Q."/>
            <person name="Gao D."/>
            <person name="Wang J."/>
            <person name="Lang Y."/>
            <person name="Liu T."/>
            <person name="Li B."/>
            <person name="Bai Z."/>
            <person name="Luis Goicoechea J."/>
            <person name="Liang C."/>
            <person name="Chen C."/>
            <person name="Zhang W."/>
            <person name="Sun S."/>
            <person name="Liao Y."/>
            <person name="Zhang X."/>
            <person name="Yang L."/>
            <person name="Song C."/>
            <person name="Wang M."/>
            <person name="Shi J."/>
            <person name="Liu G."/>
            <person name="Liu J."/>
            <person name="Zhou H."/>
            <person name="Zhou W."/>
            <person name="Yu Q."/>
            <person name="An N."/>
            <person name="Chen Y."/>
            <person name="Cai Q."/>
            <person name="Wang B."/>
            <person name="Liu B."/>
            <person name="Min J."/>
            <person name="Huang Y."/>
            <person name="Wu H."/>
            <person name="Li Z."/>
            <person name="Zhang Y."/>
            <person name="Yin Y."/>
            <person name="Song W."/>
            <person name="Jiang J."/>
            <person name="Jackson S.A."/>
            <person name="Wing R.A."/>
            <person name="Wang J."/>
            <person name="Chen M."/>
        </authorList>
    </citation>
    <scope>NUCLEOTIDE SEQUENCE [LARGE SCALE GENOMIC DNA]</scope>
    <source>
        <strain evidence="5">cv. IRGC 101232</strain>
    </source>
</reference>
<accession>J3KZN1</accession>
<organism evidence="5">
    <name type="scientific">Oryza brachyantha</name>
    <name type="common">malo sina</name>
    <dbReference type="NCBI Taxonomy" id="4533"/>
    <lineage>
        <taxon>Eukaryota</taxon>
        <taxon>Viridiplantae</taxon>
        <taxon>Streptophyta</taxon>
        <taxon>Embryophyta</taxon>
        <taxon>Tracheophyta</taxon>
        <taxon>Spermatophyta</taxon>
        <taxon>Magnoliopsida</taxon>
        <taxon>Liliopsida</taxon>
        <taxon>Poales</taxon>
        <taxon>Poaceae</taxon>
        <taxon>BOP clade</taxon>
        <taxon>Oryzoideae</taxon>
        <taxon>Oryzeae</taxon>
        <taxon>Oryzinae</taxon>
        <taxon>Oryza</taxon>
    </lineage>
</organism>
<dbReference type="SMART" id="SM00645">
    <property type="entry name" value="Pept_C1"/>
    <property type="match status" value="1"/>
</dbReference>
<dbReference type="SMART" id="SM00848">
    <property type="entry name" value="Inhibitor_I29"/>
    <property type="match status" value="1"/>
</dbReference>
<keyword evidence="6" id="KW-1185">Reference proteome</keyword>
<dbReference type="InterPro" id="IPR013128">
    <property type="entry name" value="Peptidase_C1A"/>
</dbReference>
<evidence type="ECO:0008006" key="7">
    <source>
        <dbReference type="Google" id="ProtNLM"/>
    </source>
</evidence>
<dbReference type="GO" id="GO:0008234">
    <property type="term" value="F:cysteine-type peptidase activity"/>
    <property type="evidence" value="ECO:0007669"/>
    <property type="project" value="InterPro"/>
</dbReference>
<dbReference type="PROSITE" id="PS00640">
    <property type="entry name" value="THIOL_PROTEASE_ASN"/>
    <property type="match status" value="1"/>
</dbReference>
<feature type="chain" id="PRO_5018670490" description="Cathepsin propeptide inhibitor domain-containing protein" evidence="2">
    <location>
        <begin position="27"/>
        <end position="207"/>
    </location>
</feature>
<proteinExistence type="inferred from homology"/>
<evidence type="ECO:0000259" key="3">
    <source>
        <dbReference type="SMART" id="SM00645"/>
    </source>
</evidence>
<evidence type="ECO:0000259" key="4">
    <source>
        <dbReference type="SMART" id="SM00848"/>
    </source>
</evidence>
<comment type="similarity">
    <text evidence="1">Belongs to the peptidase C1 family.</text>
</comment>
<dbReference type="InterPro" id="IPR025661">
    <property type="entry name" value="Pept_asp_AS"/>
</dbReference>
<evidence type="ECO:0000256" key="1">
    <source>
        <dbReference type="ARBA" id="ARBA00008455"/>
    </source>
</evidence>
<evidence type="ECO:0000256" key="2">
    <source>
        <dbReference type="SAM" id="SignalP"/>
    </source>
</evidence>
<dbReference type="Gene3D" id="1.10.287.2250">
    <property type="match status" value="1"/>
</dbReference>
<reference evidence="5" key="2">
    <citation type="submission" date="2013-04" db="UniProtKB">
        <authorList>
            <consortium name="EnsemblPlants"/>
        </authorList>
    </citation>
    <scope>IDENTIFICATION</scope>
</reference>
<dbReference type="Pfam" id="PF08246">
    <property type="entry name" value="Inhibitor_I29"/>
    <property type="match status" value="1"/>
</dbReference>
<dbReference type="eggNOG" id="KOG1543">
    <property type="taxonomic scope" value="Eukaryota"/>
</dbReference>
<dbReference type="EnsemblPlants" id="OB01G24370.1">
    <property type="protein sequence ID" value="OB01G24370.1"/>
    <property type="gene ID" value="OB01G24370"/>
</dbReference>
<feature type="domain" description="Peptidase C1A papain C-terminal" evidence="3">
    <location>
        <begin position="1"/>
        <end position="206"/>
    </location>
</feature>
<feature type="signal peptide" evidence="2">
    <location>
        <begin position="1"/>
        <end position="26"/>
    </location>
</feature>
<dbReference type="PANTHER" id="PTHR12411">
    <property type="entry name" value="CYSTEINE PROTEASE FAMILY C1-RELATED"/>
    <property type="match status" value="1"/>
</dbReference>
<dbReference type="GO" id="GO:0006508">
    <property type="term" value="P:proteolysis"/>
    <property type="evidence" value="ECO:0007669"/>
    <property type="project" value="InterPro"/>
</dbReference>
<dbReference type="Gramene" id="OB01G24370.1">
    <property type="protein sequence ID" value="OB01G24370.1"/>
    <property type="gene ID" value="OB01G24370"/>
</dbReference>
<evidence type="ECO:0000313" key="6">
    <source>
        <dbReference type="Proteomes" id="UP000006038"/>
    </source>
</evidence>
<dbReference type="InterPro" id="IPR013201">
    <property type="entry name" value="Prot_inhib_I29"/>
</dbReference>
<dbReference type="InterPro" id="IPR038765">
    <property type="entry name" value="Papain-like_cys_pep_sf"/>
</dbReference>
<dbReference type="AlphaFoldDB" id="J3KZN1"/>
<dbReference type="HOGENOM" id="CLU_012184_1_0_1"/>
<dbReference type="Gene3D" id="3.90.70.10">
    <property type="entry name" value="Cysteine proteinases"/>
    <property type="match status" value="1"/>
</dbReference>
<dbReference type="Pfam" id="PF00112">
    <property type="entry name" value="Peptidase_C1"/>
    <property type="match status" value="1"/>
</dbReference>
<feature type="domain" description="Cathepsin propeptide inhibitor" evidence="4">
    <location>
        <begin position="46"/>
        <end position="116"/>
    </location>
</feature>
<dbReference type="SUPFAM" id="SSF54001">
    <property type="entry name" value="Cysteine proteinases"/>
    <property type="match status" value="2"/>
</dbReference>
<dbReference type="Proteomes" id="UP000006038">
    <property type="component" value="Chromosome 1"/>
</dbReference>
<dbReference type="STRING" id="4533.J3KZN1"/>
<protein>
    <recommendedName>
        <fullName evidence="7">Cathepsin propeptide inhibitor domain-containing protein</fullName>
    </recommendedName>
</protein>
<sequence length="207" mass="22711">MASSKPYHLGLVLSITCLLQVLLAAANPPPPPPPCEKSDKELRFMFSQWMSTYTKHYSCPQEQEKRYQVWKGNTNFIGAFRSQTELSSAVGAFAPQTVTESAVGMNRFGDLTTGEFVQQFTGFNATGAPEFQFYKGGVFRGPCNAGRVNHAVTVVGYCENIGGDKYWIAKNSWGSDWGDQGYVYLAKDVLSPQGTCGLATSPFYPTV</sequence>